<gene>
    <name evidence="1" type="ORF">MEUPH1_LOCUS16853</name>
</gene>
<dbReference type="EMBL" id="CARXXK010000003">
    <property type="protein sequence ID" value="CAI6361703.1"/>
    <property type="molecule type" value="Genomic_DNA"/>
</dbReference>
<dbReference type="SUPFAM" id="SSF53098">
    <property type="entry name" value="Ribonuclease H-like"/>
    <property type="match status" value="1"/>
</dbReference>
<dbReference type="Proteomes" id="UP001160148">
    <property type="component" value="Unassembled WGS sequence"/>
</dbReference>
<sequence length="656" mass="76032">MSSSEEDRFLKGPKKKPYLPKYRKDWERDQNFKNWLTNSKKGLHYFHCNFCFDDYLGGLSAVRKHSLSTKHKQNAASVSTRIDKLPQVLNLKDNQSKTKEAELRISMFITEHNIPFRTADHLVALIKSISPESEVVQNIKCNRTKSTMIVNNVIGKYAFENLVSRMKTNYFSILIDESTDKSSVKHLAIIVRLMAKDQFSVKDEFGALQQICNATAQGVFEAILNFFNNNNIPYKKNLIGFASDGANVMFGSKHSVKTLLEQEVPGIFMMKCVCHSLALCASYAAEKLPNTVEDMVRDIYTYMKYSFKRQSEYKEFQVFVDTKPHKLLQMCQTRWLSLHSCVKRILEQYDALKLYFQSENLIDNKAAHIFKSISNPFTKLYLYFLDFVLPILTNLNIAFQAENPQIHNIYSKVATAYKTLLECYVKPNYLNSTDLPQVQYRNPAYYLATEDIYLEGKCTAVLSVENNFSKTDITQFVEKCLCFYIECCHQLYKRFPLNSKHMNTLKLMSFLDPKNIKNTRTIAPAAVQFEHKLNLDLNNLDVEWRQLKNQYDLDFTLDLLKFWKTVSELKTNDGNEVYPLINKLVTYMLILPHSSACVERLFSSINLNKTKLRNQLSTETLTGILYSKSLTNSGNSCYNFDITKEMILKHNNDMYV</sequence>
<comment type="caution">
    <text evidence="1">The sequence shown here is derived from an EMBL/GenBank/DDBJ whole genome shotgun (WGS) entry which is preliminary data.</text>
</comment>
<dbReference type="PANTHER" id="PTHR37162:SF1">
    <property type="entry name" value="BED-TYPE DOMAIN-CONTAINING PROTEIN"/>
    <property type="match status" value="1"/>
</dbReference>
<name>A0AAV0X0Q4_9HEMI</name>
<proteinExistence type="predicted"/>
<organism evidence="1 2">
    <name type="scientific">Macrosiphum euphorbiae</name>
    <name type="common">potato aphid</name>
    <dbReference type="NCBI Taxonomy" id="13131"/>
    <lineage>
        <taxon>Eukaryota</taxon>
        <taxon>Metazoa</taxon>
        <taxon>Ecdysozoa</taxon>
        <taxon>Arthropoda</taxon>
        <taxon>Hexapoda</taxon>
        <taxon>Insecta</taxon>
        <taxon>Pterygota</taxon>
        <taxon>Neoptera</taxon>
        <taxon>Paraneoptera</taxon>
        <taxon>Hemiptera</taxon>
        <taxon>Sternorrhyncha</taxon>
        <taxon>Aphidomorpha</taxon>
        <taxon>Aphidoidea</taxon>
        <taxon>Aphididae</taxon>
        <taxon>Macrosiphini</taxon>
        <taxon>Macrosiphum</taxon>
    </lineage>
</organism>
<protein>
    <submittedName>
        <fullName evidence="1">Uncharacterized protein</fullName>
    </submittedName>
</protein>
<keyword evidence="2" id="KW-1185">Reference proteome</keyword>
<reference evidence="1 2" key="1">
    <citation type="submission" date="2023-01" db="EMBL/GenBank/DDBJ databases">
        <authorList>
            <person name="Whitehead M."/>
        </authorList>
    </citation>
    <scope>NUCLEOTIDE SEQUENCE [LARGE SCALE GENOMIC DNA]</scope>
</reference>
<evidence type="ECO:0000313" key="1">
    <source>
        <dbReference type="EMBL" id="CAI6361703.1"/>
    </source>
</evidence>
<dbReference type="AlphaFoldDB" id="A0AAV0X0Q4"/>
<evidence type="ECO:0000313" key="2">
    <source>
        <dbReference type="Proteomes" id="UP001160148"/>
    </source>
</evidence>
<accession>A0AAV0X0Q4</accession>
<dbReference type="PANTHER" id="PTHR37162">
    <property type="entry name" value="HAT FAMILY DIMERISATION DOMAINCONTAINING PROTEIN-RELATED"/>
    <property type="match status" value="1"/>
</dbReference>
<dbReference type="InterPro" id="IPR012337">
    <property type="entry name" value="RNaseH-like_sf"/>
</dbReference>